<dbReference type="EMBL" id="WUAV01000002">
    <property type="protein sequence ID" value="KAF1767128.1"/>
    <property type="molecule type" value="Genomic_DNA"/>
</dbReference>
<comment type="caution">
    <text evidence="2">The sequence shown here is derived from an EMBL/GenBank/DDBJ whole genome shotgun (WGS) entry which is preliminary data.</text>
</comment>
<dbReference type="CTD" id="9826224"/>
<dbReference type="AlphaFoldDB" id="A0A6A5HH21"/>
<reference evidence="2 3" key="1">
    <citation type="submission" date="2019-12" db="EMBL/GenBank/DDBJ databases">
        <title>Chromosome-level assembly of the Caenorhabditis remanei genome.</title>
        <authorList>
            <person name="Teterina A.A."/>
            <person name="Willis J.H."/>
            <person name="Phillips P.C."/>
        </authorList>
    </citation>
    <scope>NUCLEOTIDE SEQUENCE [LARGE SCALE GENOMIC DNA]</scope>
    <source>
        <strain evidence="2 3">PX506</strain>
        <tissue evidence="2">Whole organism</tissue>
    </source>
</reference>
<evidence type="ECO:0000256" key="1">
    <source>
        <dbReference type="SAM" id="SignalP"/>
    </source>
</evidence>
<organism evidence="2 3">
    <name type="scientific">Caenorhabditis remanei</name>
    <name type="common">Caenorhabditis vulgaris</name>
    <dbReference type="NCBI Taxonomy" id="31234"/>
    <lineage>
        <taxon>Eukaryota</taxon>
        <taxon>Metazoa</taxon>
        <taxon>Ecdysozoa</taxon>
        <taxon>Nematoda</taxon>
        <taxon>Chromadorea</taxon>
        <taxon>Rhabditida</taxon>
        <taxon>Rhabditina</taxon>
        <taxon>Rhabditomorpha</taxon>
        <taxon>Rhabditoidea</taxon>
        <taxon>Rhabditidae</taxon>
        <taxon>Peloderinae</taxon>
        <taxon>Caenorhabditis</taxon>
    </lineage>
</organism>
<keyword evidence="1" id="KW-0732">Signal</keyword>
<protein>
    <submittedName>
        <fullName evidence="2">Uncharacterized protein</fullName>
    </submittedName>
</protein>
<name>A0A6A5HH21_CAERE</name>
<dbReference type="Proteomes" id="UP000483820">
    <property type="component" value="Chromosome II"/>
</dbReference>
<feature type="chain" id="PRO_5025656166" evidence="1">
    <location>
        <begin position="18"/>
        <end position="214"/>
    </location>
</feature>
<accession>A0A6A5HH21</accession>
<dbReference type="RefSeq" id="XP_003099909.2">
    <property type="nucleotide sequence ID" value="XM_003099861.2"/>
</dbReference>
<sequence length="214" mass="23571">MKSLLISLLLLAPAVLCATDFTRGSCLHMINKGRGKFAEKHQLANMNALVYNKKLELKILEQLSLTEGCPQSSIISHKGFDNHLNVKNDDSMIELLSGVGITSMACITTKCSENGEDFVSIISDFSDSPAISGTPGSQCSDGRTVDFDGNLCKVKNNRDGYVRKNLWDDMVDIIIPKKTMYVQTTEYHVVHVEVRAPSIIPSIIIPSKKIRIVS</sequence>
<gene>
    <name evidence="2" type="ORF">GCK72_007086</name>
</gene>
<feature type="signal peptide" evidence="1">
    <location>
        <begin position="1"/>
        <end position="17"/>
    </location>
</feature>
<proteinExistence type="predicted"/>
<evidence type="ECO:0000313" key="3">
    <source>
        <dbReference type="Proteomes" id="UP000483820"/>
    </source>
</evidence>
<evidence type="ECO:0000313" key="2">
    <source>
        <dbReference type="EMBL" id="KAF1767128.1"/>
    </source>
</evidence>
<dbReference type="GeneID" id="9826224"/>
<dbReference type="KEGG" id="crq:GCK72_007086"/>